<dbReference type="EMBL" id="BOPZ01000022">
    <property type="protein sequence ID" value="GIM29796.1"/>
    <property type="molecule type" value="Genomic_DNA"/>
</dbReference>
<evidence type="ECO:0000313" key="5">
    <source>
        <dbReference type="EMBL" id="GIM29796.1"/>
    </source>
</evidence>
<sequence length="109" mass="11533">MGKSIGIIETLGYTAALRAADMMVKMAYINVISMERIGSGLVSTIFEGDIESVKIALEVGAEAAQSTGELIAVHSIAKPLFELNKDFKLKDSDKQATGEQNGDGVNEGI</sequence>
<evidence type="ECO:0000256" key="2">
    <source>
        <dbReference type="ARBA" id="ARBA00024446"/>
    </source>
</evidence>
<dbReference type="GO" id="GO:0031469">
    <property type="term" value="C:bacterial microcompartment"/>
    <property type="evidence" value="ECO:0007669"/>
    <property type="project" value="UniProtKB-SubCell"/>
</dbReference>
<gene>
    <name evidence="5" type="primary">pduA_3</name>
    <name evidence="5" type="ORF">CPJCM30710_24620</name>
</gene>
<dbReference type="InterPro" id="IPR044872">
    <property type="entry name" value="CcmK/CsoS1_BMC"/>
</dbReference>
<feature type="domain" description="BMC" evidence="4">
    <location>
        <begin position="4"/>
        <end position="88"/>
    </location>
</feature>
<keyword evidence="6" id="KW-1185">Reference proteome</keyword>
<dbReference type="InterPro" id="IPR000249">
    <property type="entry name" value="BMC_dom"/>
</dbReference>
<dbReference type="SMART" id="SM00877">
    <property type="entry name" value="BMC"/>
    <property type="match status" value="1"/>
</dbReference>
<dbReference type="PROSITE" id="PS51930">
    <property type="entry name" value="BMC_2"/>
    <property type="match status" value="1"/>
</dbReference>
<dbReference type="PANTHER" id="PTHR33941">
    <property type="entry name" value="PROPANEDIOL UTILIZATION PROTEIN PDUA"/>
    <property type="match status" value="1"/>
</dbReference>
<name>A0A919S0P0_9CLOT</name>
<comment type="similarity">
    <text evidence="3">Belongs to the bacterial microcompartments protein family.</text>
</comment>
<dbReference type="Gene3D" id="3.30.70.1710">
    <property type="match status" value="1"/>
</dbReference>
<dbReference type="AlphaFoldDB" id="A0A919S0P0"/>
<reference evidence="5" key="1">
    <citation type="submission" date="2021-03" db="EMBL/GenBank/DDBJ databases">
        <title>Taxonomic study of Clostridium polyendosporum from meadow-gley soil under rice.</title>
        <authorList>
            <person name="Kobayashi H."/>
            <person name="Tanizawa Y."/>
            <person name="Yagura M."/>
        </authorList>
    </citation>
    <scope>NUCLEOTIDE SEQUENCE</scope>
    <source>
        <strain evidence="5">JCM 30710</strain>
    </source>
</reference>
<dbReference type="InterPro" id="IPR050575">
    <property type="entry name" value="BMC_shell"/>
</dbReference>
<evidence type="ECO:0000259" key="4">
    <source>
        <dbReference type="PROSITE" id="PS51930"/>
    </source>
</evidence>
<organism evidence="5 6">
    <name type="scientific">Clostridium polyendosporum</name>
    <dbReference type="NCBI Taxonomy" id="69208"/>
    <lineage>
        <taxon>Bacteria</taxon>
        <taxon>Bacillati</taxon>
        <taxon>Bacillota</taxon>
        <taxon>Clostridia</taxon>
        <taxon>Eubacteriales</taxon>
        <taxon>Clostridiaceae</taxon>
        <taxon>Clostridium</taxon>
    </lineage>
</organism>
<dbReference type="CDD" id="cd07045">
    <property type="entry name" value="BMC_CcmK_like"/>
    <property type="match status" value="1"/>
</dbReference>
<evidence type="ECO:0000256" key="1">
    <source>
        <dbReference type="ARBA" id="ARBA00024322"/>
    </source>
</evidence>
<dbReference type="Proteomes" id="UP000679179">
    <property type="component" value="Unassembled WGS sequence"/>
</dbReference>
<dbReference type="InterPro" id="IPR037233">
    <property type="entry name" value="CcmK-like_sf"/>
</dbReference>
<keyword evidence="2" id="KW-1283">Bacterial microcompartment</keyword>
<dbReference type="SUPFAM" id="SSF143414">
    <property type="entry name" value="CcmK-like"/>
    <property type="match status" value="1"/>
</dbReference>
<dbReference type="RefSeq" id="WP_212904483.1">
    <property type="nucleotide sequence ID" value="NZ_BOPZ01000022.1"/>
</dbReference>
<comment type="caution">
    <text evidence="5">The sequence shown here is derived from an EMBL/GenBank/DDBJ whole genome shotgun (WGS) entry which is preliminary data.</text>
</comment>
<proteinExistence type="inferred from homology"/>
<evidence type="ECO:0000313" key="6">
    <source>
        <dbReference type="Proteomes" id="UP000679179"/>
    </source>
</evidence>
<evidence type="ECO:0000256" key="3">
    <source>
        <dbReference type="PROSITE-ProRule" id="PRU01278"/>
    </source>
</evidence>
<dbReference type="PANTHER" id="PTHR33941:SF11">
    <property type="entry name" value="BACTERIAL MICROCOMPARTMENT SHELL PROTEIN PDUJ"/>
    <property type="match status" value="1"/>
</dbReference>
<comment type="subcellular location">
    <subcellularLocation>
        <location evidence="1">Bacterial microcompartment</location>
    </subcellularLocation>
</comment>
<dbReference type="Pfam" id="PF00936">
    <property type="entry name" value="BMC"/>
    <property type="match status" value="1"/>
</dbReference>
<accession>A0A919S0P0</accession>
<protein>
    <submittedName>
        <fullName evidence="5">Propanediol utilization protein PduA</fullName>
    </submittedName>
</protein>